<gene>
    <name evidence="1" type="ORF">C8F04DRAFT_1199871</name>
</gene>
<comment type="caution">
    <text evidence="1">The sequence shown here is derived from an EMBL/GenBank/DDBJ whole genome shotgun (WGS) entry which is preliminary data.</text>
</comment>
<evidence type="ECO:0000313" key="1">
    <source>
        <dbReference type="EMBL" id="KAJ7017843.1"/>
    </source>
</evidence>
<dbReference type="EMBL" id="JARJCM010000376">
    <property type="protein sequence ID" value="KAJ7017843.1"/>
    <property type="molecule type" value="Genomic_DNA"/>
</dbReference>
<reference evidence="1" key="1">
    <citation type="submission" date="2023-03" db="EMBL/GenBank/DDBJ databases">
        <title>Massive genome expansion in bonnet fungi (Mycena s.s.) driven by repeated elements and novel gene families across ecological guilds.</title>
        <authorList>
            <consortium name="Lawrence Berkeley National Laboratory"/>
            <person name="Harder C.B."/>
            <person name="Miyauchi S."/>
            <person name="Viragh M."/>
            <person name="Kuo A."/>
            <person name="Thoen E."/>
            <person name="Andreopoulos B."/>
            <person name="Lu D."/>
            <person name="Skrede I."/>
            <person name="Drula E."/>
            <person name="Henrissat B."/>
            <person name="Morin E."/>
            <person name="Kohler A."/>
            <person name="Barry K."/>
            <person name="LaButti K."/>
            <person name="Morin E."/>
            <person name="Salamov A."/>
            <person name="Lipzen A."/>
            <person name="Mereny Z."/>
            <person name="Hegedus B."/>
            <person name="Baldrian P."/>
            <person name="Stursova M."/>
            <person name="Weitz H."/>
            <person name="Taylor A."/>
            <person name="Grigoriev I.V."/>
            <person name="Nagy L.G."/>
            <person name="Martin F."/>
            <person name="Kauserud H."/>
        </authorList>
    </citation>
    <scope>NUCLEOTIDE SEQUENCE</scope>
    <source>
        <strain evidence="1">CBHHK200</strain>
    </source>
</reference>
<dbReference type="AlphaFoldDB" id="A0AAD6WKZ8"/>
<protein>
    <submittedName>
        <fullName evidence="1">Uncharacterized protein</fullName>
    </submittedName>
</protein>
<dbReference type="Proteomes" id="UP001218188">
    <property type="component" value="Unassembled WGS sequence"/>
</dbReference>
<sequence>MVRFDGGQTNATHPSLPPLDYINGPLYLSPPANPGGVWTLFLARWACLAGGFLAKSNLNQAAEARVAVNLNLTARRCAHMSHFSDPHPHAIKVPLFPTPPTAQAHPECVFVRAKTMINATPFRHPSNISLTFPAIKHPKPCRNFQVLQDFNILILETEASLASRYQNNSNVEIQSATLPFSFIKFNFATLDSPKKSKIVIESGPVPYVYAKILNLSQSGPA</sequence>
<organism evidence="1 2">
    <name type="scientific">Mycena alexandri</name>
    <dbReference type="NCBI Taxonomy" id="1745969"/>
    <lineage>
        <taxon>Eukaryota</taxon>
        <taxon>Fungi</taxon>
        <taxon>Dikarya</taxon>
        <taxon>Basidiomycota</taxon>
        <taxon>Agaricomycotina</taxon>
        <taxon>Agaricomycetes</taxon>
        <taxon>Agaricomycetidae</taxon>
        <taxon>Agaricales</taxon>
        <taxon>Marasmiineae</taxon>
        <taxon>Mycenaceae</taxon>
        <taxon>Mycena</taxon>
    </lineage>
</organism>
<keyword evidence="2" id="KW-1185">Reference proteome</keyword>
<name>A0AAD6WKZ8_9AGAR</name>
<evidence type="ECO:0000313" key="2">
    <source>
        <dbReference type="Proteomes" id="UP001218188"/>
    </source>
</evidence>
<accession>A0AAD6WKZ8</accession>
<proteinExistence type="predicted"/>